<gene>
    <name evidence="2" type="ORF">SDC9_93594</name>
</gene>
<reference evidence="2" key="1">
    <citation type="submission" date="2019-08" db="EMBL/GenBank/DDBJ databases">
        <authorList>
            <person name="Kucharzyk K."/>
            <person name="Murdoch R.W."/>
            <person name="Higgins S."/>
            <person name="Loffler F."/>
        </authorList>
    </citation>
    <scope>NUCLEOTIDE SEQUENCE</scope>
</reference>
<dbReference type="AlphaFoldDB" id="A0A645A1F6"/>
<name>A0A645A1F6_9ZZZZ</name>
<proteinExistence type="predicted"/>
<protein>
    <submittedName>
        <fullName evidence="2">Uncharacterized protein</fullName>
    </submittedName>
</protein>
<organism evidence="2">
    <name type="scientific">bioreactor metagenome</name>
    <dbReference type="NCBI Taxonomy" id="1076179"/>
    <lineage>
        <taxon>unclassified sequences</taxon>
        <taxon>metagenomes</taxon>
        <taxon>ecological metagenomes</taxon>
    </lineage>
</organism>
<keyword evidence="1" id="KW-0472">Membrane</keyword>
<keyword evidence="1" id="KW-0812">Transmembrane</keyword>
<evidence type="ECO:0000313" key="2">
    <source>
        <dbReference type="EMBL" id="MPM46887.1"/>
    </source>
</evidence>
<comment type="caution">
    <text evidence="2">The sequence shown here is derived from an EMBL/GenBank/DDBJ whole genome shotgun (WGS) entry which is preliminary data.</text>
</comment>
<feature type="transmembrane region" description="Helical" evidence="1">
    <location>
        <begin position="21"/>
        <end position="41"/>
    </location>
</feature>
<keyword evidence="1" id="KW-1133">Transmembrane helix</keyword>
<evidence type="ECO:0000256" key="1">
    <source>
        <dbReference type="SAM" id="Phobius"/>
    </source>
</evidence>
<sequence>MPEEGIRKEPNTKVRNNNTAIIAPANASIHFPPFSFILLLMNPLKYSVPSYLSIEPSTVLV</sequence>
<accession>A0A645A1F6</accession>
<dbReference type="EMBL" id="VSSQ01011460">
    <property type="protein sequence ID" value="MPM46887.1"/>
    <property type="molecule type" value="Genomic_DNA"/>
</dbReference>